<feature type="compositionally biased region" description="Low complexity" evidence="5">
    <location>
        <begin position="107"/>
        <end position="116"/>
    </location>
</feature>
<dbReference type="PRINTS" id="PR00387">
    <property type="entry name" value="PDIESTERASE1"/>
</dbReference>
<accession>A0A9K3GK48</accession>
<dbReference type="OrthoDB" id="25818at2759"/>
<evidence type="ECO:0000259" key="6">
    <source>
        <dbReference type="PROSITE" id="PS51845"/>
    </source>
</evidence>
<evidence type="ECO:0000313" key="8">
    <source>
        <dbReference type="Proteomes" id="UP000265618"/>
    </source>
</evidence>
<keyword evidence="2" id="KW-0378">Hydrolase</keyword>
<dbReference type="Gene3D" id="2.160.10.10">
    <property type="entry name" value="Hexapeptide repeat proteins"/>
    <property type="match status" value="1"/>
</dbReference>
<gene>
    <name evidence="7" type="ORF">KIPB_006862</name>
</gene>
<dbReference type="SUPFAM" id="SSF109604">
    <property type="entry name" value="HD-domain/PDEase-like"/>
    <property type="match status" value="1"/>
</dbReference>
<dbReference type="Pfam" id="PF00233">
    <property type="entry name" value="PDEase_I"/>
    <property type="match status" value="1"/>
</dbReference>
<dbReference type="AlphaFoldDB" id="A0A9K3GK48"/>
<feature type="domain" description="PDEase" evidence="6">
    <location>
        <begin position="435"/>
        <end position="754"/>
    </location>
</feature>
<feature type="compositionally biased region" description="Basic and acidic residues" evidence="5">
    <location>
        <begin position="334"/>
        <end position="344"/>
    </location>
</feature>
<feature type="active site" description="Proton donor" evidence="3">
    <location>
        <position position="449"/>
    </location>
</feature>
<feature type="binding site" evidence="4">
    <location>
        <position position="492"/>
    </location>
    <ligand>
        <name>Zn(2+)</name>
        <dbReference type="ChEBI" id="CHEBI:29105"/>
        <label>2</label>
    </ligand>
</feature>
<feature type="compositionally biased region" description="Polar residues" evidence="5">
    <location>
        <begin position="309"/>
        <end position="333"/>
    </location>
</feature>
<proteinExistence type="predicted"/>
<feature type="compositionally biased region" description="Basic and acidic residues" evidence="5">
    <location>
        <begin position="168"/>
        <end position="188"/>
    </location>
</feature>
<dbReference type="InterPro" id="IPR002073">
    <property type="entry name" value="PDEase_catalytic_dom"/>
</dbReference>
<feature type="compositionally biased region" description="Polar residues" evidence="5">
    <location>
        <begin position="345"/>
        <end position="356"/>
    </location>
</feature>
<dbReference type="Proteomes" id="UP000265618">
    <property type="component" value="Unassembled WGS sequence"/>
</dbReference>
<feature type="non-terminal residue" evidence="7">
    <location>
        <position position="1"/>
    </location>
</feature>
<dbReference type="InterPro" id="IPR011004">
    <property type="entry name" value="Trimer_LpxA-like_sf"/>
</dbReference>
<dbReference type="GO" id="GO:0004114">
    <property type="term" value="F:3',5'-cyclic-nucleotide phosphodiesterase activity"/>
    <property type="evidence" value="ECO:0007669"/>
    <property type="project" value="InterPro"/>
</dbReference>
<dbReference type="EMBL" id="BDIP01001832">
    <property type="protein sequence ID" value="GIQ85226.1"/>
    <property type="molecule type" value="Genomic_DNA"/>
</dbReference>
<feature type="region of interest" description="Disordered" evidence="5">
    <location>
        <begin position="222"/>
        <end position="261"/>
    </location>
</feature>
<comment type="caution">
    <text evidence="7">The sequence shown here is derived from an EMBL/GenBank/DDBJ whole genome shotgun (WGS) entry which is preliminary data.</text>
</comment>
<keyword evidence="8" id="KW-1185">Reference proteome</keyword>
<evidence type="ECO:0000313" key="7">
    <source>
        <dbReference type="EMBL" id="GIQ85226.1"/>
    </source>
</evidence>
<feature type="compositionally biased region" description="Low complexity" evidence="5">
    <location>
        <begin position="282"/>
        <end position="295"/>
    </location>
</feature>
<dbReference type="CDD" id="cd03357">
    <property type="entry name" value="LbH_MAT_GAT"/>
    <property type="match status" value="1"/>
</dbReference>
<sequence length="754" mass="81899">VAPTGGMARTNVMSQWSLVESMSRSLSRNSVNNSGEELSDFVRDGFTTFFRSVSKPALPVIPEHGQARTPVFSRIQDGNTTSSSIGPTSASQSSIVITPPPAPHMHPPSMASSVSSQQGDMDMRPQRAFSSIAGAAAMERSAKAHQRRASVGSDRETLPDEFVAFGQTREEYRDLTEAKDRERERSRESGSSSRNRAKATEEEKEAIREGASMLLAGVHGRARADSIGSRPVFSRTTSRQPSGERDLGVNAYGPRDSAGKDLIKSSSIQSMASVLSVARTGSSLSPQPSISTSSIYTRDETESHRDKSTSSSRGAFTRSSTGVGSGSISLSRSTPRDLDRDEVGRTSSHSTGQPLSLPSISNDLISSIRITVQWTPAFDVFALARSCGMLPTDGRKSTERRPSVSMHGVLFHVTRQAIAHTGLDGVLNKQSLNDFLVDLESSYNGVNYHNSMHAADMLQFAVLLMMEIDRRCPKLFDRLDYIALILACAGHDVDHPGLDNRTLVMESHPLAVKYNDISVLENHHAQSTWGLMDKHNVLGNLTDYERTYVRKLMIQLILATDMAGHFTFVEQVPHILVDSSSIDLQNPGSVPEMQGQPSGRRAANLRQMVLKLVVKLSDLRYNIHCGDRLICNHNVVILDTARVDIGHDCMIAPGVQISTATHPLDAETRVAGLEYALPVSIGNRVWIGMGSQILPGVSIGHDCVIGAGSVVTKDIPDRCVAAGVPCRVIRHLDDTEIETRREEAAATRVAVTAE</sequence>
<evidence type="ECO:0000256" key="4">
    <source>
        <dbReference type="PIRSR" id="PIRSR623088-3"/>
    </source>
</evidence>
<feature type="binding site" evidence="4">
    <location>
        <position position="491"/>
    </location>
    <ligand>
        <name>Zn(2+)</name>
        <dbReference type="ChEBI" id="CHEBI:29105"/>
        <label>1</label>
    </ligand>
</feature>
<evidence type="ECO:0000256" key="5">
    <source>
        <dbReference type="SAM" id="MobiDB-lite"/>
    </source>
</evidence>
<evidence type="ECO:0000256" key="1">
    <source>
        <dbReference type="ARBA" id="ARBA00022723"/>
    </source>
</evidence>
<feature type="region of interest" description="Disordered" evidence="5">
    <location>
        <begin position="278"/>
        <end position="356"/>
    </location>
</feature>
<protein>
    <submittedName>
        <fullName evidence="7">3'5'-cyclic nucleotide phosphodiesterase</fullName>
    </submittedName>
</protein>
<feature type="region of interest" description="Disordered" evidence="5">
    <location>
        <begin position="99"/>
        <end position="121"/>
    </location>
</feature>
<evidence type="ECO:0000256" key="3">
    <source>
        <dbReference type="PIRSR" id="PIRSR623088-1"/>
    </source>
</evidence>
<evidence type="ECO:0000256" key="2">
    <source>
        <dbReference type="ARBA" id="ARBA00022801"/>
    </source>
</evidence>
<reference evidence="7 8" key="1">
    <citation type="journal article" date="2018" name="PLoS ONE">
        <title>The draft genome of Kipferlia bialata reveals reductive genome evolution in fornicate parasites.</title>
        <authorList>
            <person name="Tanifuji G."/>
            <person name="Takabayashi S."/>
            <person name="Kume K."/>
            <person name="Takagi M."/>
            <person name="Nakayama T."/>
            <person name="Kamikawa R."/>
            <person name="Inagaki Y."/>
            <person name="Hashimoto T."/>
        </authorList>
    </citation>
    <scope>NUCLEOTIDE SEQUENCE [LARGE SCALE GENOMIC DNA]</scope>
    <source>
        <strain evidence="7">NY0173</strain>
    </source>
</reference>
<dbReference type="SUPFAM" id="SSF51161">
    <property type="entry name" value="Trimeric LpxA-like enzymes"/>
    <property type="match status" value="1"/>
</dbReference>
<dbReference type="PROSITE" id="PS51845">
    <property type="entry name" value="PDEASE_I_2"/>
    <property type="match status" value="1"/>
</dbReference>
<dbReference type="PANTHER" id="PTHR11347">
    <property type="entry name" value="CYCLIC NUCLEOTIDE PHOSPHODIESTERASE"/>
    <property type="match status" value="1"/>
</dbReference>
<feature type="binding site" evidence="4">
    <location>
        <position position="453"/>
    </location>
    <ligand>
        <name>Zn(2+)</name>
        <dbReference type="ChEBI" id="CHEBI:29105"/>
        <label>1</label>
    </ligand>
</feature>
<feature type="binding site" evidence="4">
    <location>
        <position position="492"/>
    </location>
    <ligand>
        <name>Zn(2+)</name>
        <dbReference type="ChEBI" id="CHEBI:29105"/>
        <label>1</label>
    </ligand>
</feature>
<dbReference type="Gene3D" id="1.10.1300.10">
    <property type="entry name" value="3'5'-cyclic nucleotide phosphodiesterase, catalytic domain"/>
    <property type="match status" value="1"/>
</dbReference>
<dbReference type="GO" id="GO:0046872">
    <property type="term" value="F:metal ion binding"/>
    <property type="evidence" value="ECO:0007669"/>
    <property type="project" value="UniProtKB-KW"/>
</dbReference>
<dbReference type="InterPro" id="IPR036971">
    <property type="entry name" value="PDEase_catalytic_dom_sf"/>
</dbReference>
<keyword evidence="1 4" id="KW-0479">Metal-binding</keyword>
<dbReference type="InterPro" id="IPR003607">
    <property type="entry name" value="HD/PDEase_dom"/>
</dbReference>
<organism evidence="7 8">
    <name type="scientific">Kipferlia bialata</name>
    <dbReference type="NCBI Taxonomy" id="797122"/>
    <lineage>
        <taxon>Eukaryota</taxon>
        <taxon>Metamonada</taxon>
        <taxon>Carpediemonas-like organisms</taxon>
        <taxon>Kipferlia</taxon>
    </lineage>
</organism>
<name>A0A9K3GK48_9EUKA</name>
<dbReference type="InterPro" id="IPR001451">
    <property type="entry name" value="Hexapep"/>
</dbReference>
<dbReference type="CDD" id="cd00077">
    <property type="entry name" value="HDc"/>
    <property type="match status" value="1"/>
</dbReference>
<feature type="compositionally biased region" description="Basic and acidic residues" evidence="5">
    <location>
        <begin position="297"/>
        <end position="308"/>
    </location>
</feature>
<feature type="region of interest" description="Disordered" evidence="5">
    <location>
        <begin position="135"/>
        <end position="205"/>
    </location>
</feature>
<dbReference type="Pfam" id="PF00132">
    <property type="entry name" value="Hexapep"/>
    <property type="match status" value="1"/>
</dbReference>
<dbReference type="GO" id="GO:0007165">
    <property type="term" value="P:signal transduction"/>
    <property type="evidence" value="ECO:0007669"/>
    <property type="project" value="InterPro"/>
</dbReference>
<dbReference type="InterPro" id="IPR023088">
    <property type="entry name" value="PDEase"/>
</dbReference>